<dbReference type="EMBL" id="JH992983">
    <property type="protein sequence ID" value="EKX49172.1"/>
    <property type="molecule type" value="Genomic_DNA"/>
</dbReference>
<evidence type="ECO:0000313" key="5">
    <source>
        <dbReference type="Proteomes" id="UP000011087"/>
    </source>
</evidence>
<sequence length="564" mass="63899">MGALRLAFVLLLLPDICVQVQLGFSVLPRPLADETIVPQKHFMASQAGMGPEPLCRAPRMQQERRGGCRLLQWQRECSMGSPSRFRKKLTVAQGSRRAGSSNMSSTKEGVEASWRGLDRERVRSPITGRLINVDGPAYQKVIELGYILVDGQFIHRNKLDFSAKLTELGGLENLARETESSMLKRVGKMDSQGSVGWAGERSRGRNEMLPYAQDVELWKSNEVVGMDGQGQESMEGPIDEFQESLLWDSVHLKLIFDELKDSNGKIKLIELRTALLAVNLTISNEMLWDLLNIADSDGRIRLEYEDFVKLLINVLNHNNNNFPLSAAGDIRQEEASKEVRDPKATRTGREGGGAGKEQEKTPSNTEKYLERLSDAHELTPVRLNNWNLMRKYHLGVWKGVWSCYVIPDMEEEEEEGGQRVFRLEFEDAVVRNRVISSLDSDNSPERMQYIDTDLGPWPSSPRWPSPKSSPPPREPLPLLSDLFGFFDKVRTCRATNLQSHHVGETFMWSTRKKDLWCVVGAVAHKDWRARTVLVYKDERRGADGVFAPRLRYPPPTARPCMLPV</sequence>
<reference evidence="4" key="3">
    <citation type="submission" date="2016-03" db="UniProtKB">
        <authorList>
            <consortium name="EnsemblProtists"/>
        </authorList>
    </citation>
    <scope>IDENTIFICATION</scope>
</reference>
<keyword evidence="5" id="KW-1185">Reference proteome</keyword>
<accession>L1JLE7</accession>
<feature type="chain" id="PRO_5008771510" description="EF-hand domain-containing protein" evidence="2">
    <location>
        <begin position="20"/>
        <end position="564"/>
    </location>
</feature>
<dbReference type="KEGG" id="gtt:GUITHDRAFT_136328"/>
<evidence type="ECO:0000256" key="1">
    <source>
        <dbReference type="SAM" id="MobiDB-lite"/>
    </source>
</evidence>
<proteinExistence type="predicted"/>
<dbReference type="HOGENOM" id="CLU_483542_0_0_1"/>
<organism evidence="3">
    <name type="scientific">Guillardia theta (strain CCMP2712)</name>
    <name type="common">Cryptophyte</name>
    <dbReference type="NCBI Taxonomy" id="905079"/>
    <lineage>
        <taxon>Eukaryota</taxon>
        <taxon>Cryptophyceae</taxon>
        <taxon>Pyrenomonadales</taxon>
        <taxon>Geminigeraceae</taxon>
        <taxon>Guillardia</taxon>
    </lineage>
</organism>
<dbReference type="PaxDb" id="55529-EKX49172"/>
<dbReference type="AlphaFoldDB" id="L1JLE7"/>
<feature type="compositionally biased region" description="Polar residues" evidence="1">
    <location>
        <begin position="98"/>
        <end position="107"/>
    </location>
</feature>
<reference evidence="3 5" key="1">
    <citation type="journal article" date="2012" name="Nature">
        <title>Algal genomes reveal evolutionary mosaicism and the fate of nucleomorphs.</title>
        <authorList>
            <consortium name="DOE Joint Genome Institute"/>
            <person name="Curtis B.A."/>
            <person name="Tanifuji G."/>
            <person name="Burki F."/>
            <person name="Gruber A."/>
            <person name="Irimia M."/>
            <person name="Maruyama S."/>
            <person name="Arias M.C."/>
            <person name="Ball S.G."/>
            <person name="Gile G.H."/>
            <person name="Hirakawa Y."/>
            <person name="Hopkins J.F."/>
            <person name="Kuo A."/>
            <person name="Rensing S.A."/>
            <person name="Schmutz J."/>
            <person name="Symeonidi A."/>
            <person name="Elias M."/>
            <person name="Eveleigh R.J."/>
            <person name="Herman E.K."/>
            <person name="Klute M.J."/>
            <person name="Nakayama T."/>
            <person name="Obornik M."/>
            <person name="Reyes-Prieto A."/>
            <person name="Armbrust E.V."/>
            <person name="Aves S.J."/>
            <person name="Beiko R.G."/>
            <person name="Coutinho P."/>
            <person name="Dacks J.B."/>
            <person name="Durnford D.G."/>
            <person name="Fast N.M."/>
            <person name="Green B.R."/>
            <person name="Grisdale C.J."/>
            <person name="Hempel F."/>
            <person name="Henrissat B."/>
            <person name="Hoppner M.P."/>
            <person name="Ishida K."/>
            <person name="Kim E."/>
            <person name="Koreny L."/>
            <person name="Kroth P.G."/>
            <person name="Liu Y."/>
            <person name="Malik S.B."/>
            <person name="Maier U.G."/>
            <person name="McRose D."/>
            <person name="Mock T."/>
            <person name="Neilson J.A."/>
            <person name="Onodera N.T."/>
            <person name="Poole A.M."/>
            <person name="Pritham E.J."/>
            <person name="Richards T.A."/>
            <person name="Rocap G."/>
            <person name="Roy S.W."/>
            <person name="Sarai C."/>
            <person name="Schaack S."/>
            <person name="Shirato S."/>
            <person name="Slamovits C.H."/>
            <person name="Spencer D.F."/>
            <person name="Suzuki S."/>
            <person name="Worden A.Z."/>
            <person name="Zauner S."/>
            <person name="Barry K."/>
            <person name="Bell C."/>
            <person name="Bharti A.K."/>
            <person name="Crow J.A."/>
            <person name="Grimwood J."/>
            <person name="Kramer R."/>
            <person name="Lindquist E."/>
            <person name="Lucas S."/>
            <person name="Salamov A."/>
            <person name="McFadden G.I."/>
            <person name="Lane C.E."/>
            <person name="Keeling P.J."/>
            <person name="Gray M.W."/>
            <person name="Grigoriev I.V."/>
            <person name="Archibald J.M."/>
        </authorList>
    </citation>
    <scope>NUCLEOTIDE SEQUENCE</scope>
    <source>
        <strain evidence="3 5">CCMP2712</strain>
    </source>
</reference>
<reference evidence="5" key="2">
    <citation type="submission" date="2012-11" db="EMBL/GenBank/DDBJ databases">
        <authorList>
            <person name="Kuo A."/>
            <person name="Curtis B.A."/>
            <person name="Tanifuji G."/>
            <person name="Burki F."/>
            <person name="Gruber A."/>
            <person name="Irimia M."/>
            <person name="Maruyama S."/>
            <person name="Arias M.C."/>
            <person name="Ball S.G."/>
            <person name="Gile G.H."/>
            <person name="Hirakawa Y."/>
            <person name="Hopkins J.F."/>
            <person name="Rensing S.A."/>
            <person name="Schmutz J."/>
            <person name="Symeonidi A."/>
            <person name="Elias M."/>
            <person name="Eveleigh R.J."/>
            <person name="Herman E.K."/>
            <person name="Klute M.J."/>
            <person name="Nakayama T."/>
            <person name="Obornik M."/>
            <person name="Reyes-Prieto A."/>
            <person name="Armbrust E.V."/>
            <person name="Aves S.J."/>
            <person name="Beiko R.G."/>
            <person name="Coutinho P."/>
            <person name="Dacks J.B."/>
            <person name="Durnford D.G."/>
            <person name="Fast N.M."/>
            <person name="Green B.R."/>
            <person name="Grisdale C."/>
            <person name="Hempe F."/>
            <person name="Henrissat B."/>
            <person name="Hoppner M.P."/>
            <person name="Ishida K.-I."/>
            <person name="Kim E."/>
            <person name="Koreny L."/>
            <person name="Kroth P.G."/>
            <person name="Liu Y."/>
            <person name="Malik S.-B."/>
            <person name="Maier U.G."/>
            <person name="McRose D."/>
            <person name="Mock T."/>
            <person name="Neilson J.A."/>
            <person name="Onodera N.T."/>
            <person name="Poole A.M."/>
            <person name="Pritham E.J."/>
            <person name="Richards T.A."/>
            <person name="Rocap G."/>
            <person name="Roy S.W."/>
            <person name="Sarai C."/>
            <person name="Schaack S."/>
            <person name="Shirato S."/>
            <person name="Slamovits C.H."/>
            <person name="Spencer D.F."/>
            <person name="Suzuki S."/>
            <person name="Worden A.Z."/>
            <person name="Zauner S."/>
            <person name="Barry K."/>
            <person name="Bell C."/>
            <person name="Bharti A.K."/>
            <person name="Crow J.A."/>
            <person name="Grimwood J."/>
            <person name="Kramer R."/>
            <person name="Lindquist E."/>
            <person name="Lucas S."/>
            <person name="Salamov A."/>
            <person name="McFadden G.I."/>
            <person name="Lane C.E."/>
            <person name="Keeling P.J."/>
            <person name="Gray M.W."/>
            <person name="Grigoriev I.V."/>
            <person name="Archibald J.M."/>
        </authorList>
    </citation>
    <scope>NUCLEOTIDE SEQUENCE</scope>
    <source>
        <strain evidence="5">CCMP2712</strain>
    </source>
</reference>
<feature type="compositionally biased region" description="Pro residues" evidence="1">
    <location>
        <begin position="458"/>
        <end position="473"/>
    </location>
</feature>
<feature type="region of interest" description="Disordered" evidence="1">
    <location>
        <begin position="442"/>
        <end position="473"/>
    </location>
</feature>
<gene>
    <name evidence="3" type="ORF">GUITHDRAFT_136328</name>
</gene>
<name>L1JLE7_GUITC</name>
<dbReference type="EnsemblProtists" id="EKX49172">
    <property type="protein sequence ID" value="EKX49172"/>
    <property type="gene ID" value="GUITHDRAFT_136328"/>
</dbReference>
<protein>
    <recommendedName>
        <fullName evidence="6">EF-hand domain-containing protein</fullName>
    </recommendedName>
</protein>
<dbReference type="SUPFAM" id="SSF47473">
    <property type="entry name" value="EF-hand"/>
    <property type="match status" value="1"/>
</dbReference>
<evidence type="ECO:0000256" key="2">
    <source>
        <dbReference type="SAM" id="SignalP"/>
    </source>
</evidence>
<feature type="region of interest" description="Disordered" evidence="1">
    <location>
        <begin position="333"/>
        <end position="365"/>
    </location>
</feature>
<dbReference type="RefSeq" id="XP_005836152.1">
    <property type="nucleotide sequence ID" value="XM_005836095.1"/>
</dbReference>
<evidence type="ECO:0008006" key="6">
    <source>
        <dbReference type="Google" id="ProtNLM"/>
    </source>
</evidence>
<evidence type="ECO:0000313" key="3">
    <source>
        <dbReference type="EMBL" id="EKX49172.1"/>
    </source>
</evidence>
<keyword evidence="2" id="KW-0732">Signal</keyword>
<feature type="region of interest" description="Disordered" evidence="1">
    <location>
        <begin position="90"/>
        <end position="116"/>
    </location>
</feature>
<feature type="signal peptide" evidence="2">
    <location>
        <begin position="1"/>
        <end position="19"/>
    </location>
</feature>
<feature type="compositionally biased region" description="Basic and acidic residues" evidence="1">
    <location>
        <begin position="333"/>
        <end position="349"/>
    </location>
</feature>
<evidence type="ECO:0000313" key="4">
    <source>
        <dbReference type="EnsemblProtists" id="EKX49172"/>
    </source>
</evidence>
<dbReference type="Gene3D" id="1.10.238.10">
    <property type="entry name" value="EF-hand"/>
    <property type="match status" value="1"/>
</dbReference>
<dbReference type="GeneID" id="17305843"/>
<dbReference type="Proteomes" id="UP000011087">
    <property type="component" value="Unassembled WGS sequence"/>
</dbReference>
<dbReference type="InterPro" id="IPR011992">
    <property type="entry name" value="EF-hand-dom_pair"/>
</dbReference>